<dbReference type="PROSITE" id="PS00409">
    <property type="entry name" value="PROKAR_NTER_METHYL"/>
    <property type="match status" value="1"/>
</dbReference>
<reference evidence="2" key="1">
    <citation type="submission" date="2022-04" db="EMBL/GenBank/DDBJ databases">
        <title>Lysobacter sp. CAU 1642 isolated from sea sand.</title>
        <authorList>
            <person name="Kim W."/>
        </authorList>
    </citation>
    <scope>NUCLEOTIDE SEQUENCE</scope>
    <source>
        <strain evidence="2">CAU 1642</strain>
    </source>
</reference>
<keyword evidence="1" id="KW-0812">Transmembrane</keyword>
<proteinExistence type="predicted"/>
<keyword evidence="1" id="KW-1133">Transmembrane helix</keyword>
<keyword evidence="1" id="KW-0472">Membrane</keyword>
<accession>A0ABT0GGY3</accession>
<dbReference type="RefSeq" id="WP_248208152.1">
    <property type="nucleotide sequence ID" value="NZ_JALNMH010000006.1"/>
</dbReference>
<dbReference type="InterPro" id="IPR012902">
    <property type="entry name" value="N_methyl_site"/>
</dbReference>
<dbReference type="EMBL" id="JALNMH010000006">
    <property type="protein sequence ID" value="MCK7593794.1"/>
    <property type="molecule type" value="Genomic_DNA"/>
</dbReference>
<comment type="caution">
    <text evidence="2">The sequence shown here is derived from an EMBL/GenBank/DDBJ whole genome shotgun (WGS) entry which is preliminary data.</text>
</comment>
<gene>
    <name evidence="2" type="ORF">M0G41_08935</name>
</gene>
<dbReference type="Proteomes" id="UP001431449">
    <property type="component" value="Unassembled WGS sequence"/>
</dbReference>
<feature type="transmembrane region" description="Helical" evidence="1">
    <location>
        <begin position="12"/>
        <end position="37"/>
    </location>
</feature>
<evidence type="ECO:0000256" key="1">
    <source>
        <dbReference type="SAM" id="Phobius"/>
    </source>
</evidence>
<name>A0ABT0GGY3_9GAMM</name>
<sequence>MSGFQPRRPTQTGFSLIELAAVMVILAAVGGLLWFLLPRLSLVATPEARPVSELREAEQALIGFAIARSRLPCPDTDNDGVEDCTASASAGLLPQRTLGQVFPAPIRYAVSRGTLNDLTTLSNRYVPPIPLGPTLPAPAPPPAAVPVQLNGFDLCVRLRDAQGAAVGNISLAGGVQAAFALAHPGSLDMDGDGSPFDGASLTQSFALPGTAPSNSYDDVSRAVGIGQLASRLGCLKLLSLANGAARSAGAARDLYDYVVLYRDFRVFNRDQAESALDQAEFEVAMAAAGLALAIASEAISIAGSAESFGAAAFAIAIAAANIGVATAQVVIAAQSLADAQQGIVTAQAQLDAANLSVTSYLNQFNAADARARAIDARGLVQ</sequence>
<organism evidence="2 3">
    <name type="scientific">Pseudomarimonas salicorniae</name>
    <dbReference type="NCBI Taxonomy" id="2933270"/>
    <lineage>
        <taxon>Bacteria</taxon>
        <taxon>Pseudomonadati</taxon>
        <taxon>Pseudomonadota</taxon>
        <taxon>Gammaproteobacteria</taxon>
        <taxon>Lysobacterales</taxon>
        <taxon>Lysobacteraceae</taxon>
        <taxon>Pseudomarimonas</taxon>
    </lineage>
</organism>
<evidence type="ECO:0000313" key="3">
    <source>
        <dbReference type="Proteomes" id="UP001431449"/>
    </source>
</evidence>
<dbReference type="NCBIfam" id="TIGR02532">
    <property type="entry name" value="IV_pilin_GFxxxE"/>
    <property type="match status" value="1"/>
</dbReference>
<evidence type="ECO:0000313" key="2">
    <source>
        <dbReference type="EMBL" id="MCK7593794.1"/>
    </source>
</evidence>
<keyword evidence="3" id="KW-1185">Reference proteome</keyword>
<protein>
    <submittedName>
        <fullName evidence="2">Prepilin-type N-terminal cleavage/methylation domain-containing protein</fullName>
    </submittedName>
</protein>